<dbReference type="Gene3D" id="3.30.160.670">
    <property type="match status" value="1"/>
</dbReference>
<dbReference type="PROSITE" id="PS51257">
    <property type="entry name" value="PROKAR_LIPOPROTEIN"/>
    <property type="match status" value="1"/>
</dbReference>
<dbReference type="EMBL" id="RAQO01000007">
    <property type="protein sequence ID" value="RKF17510.1"/>
    <property type="molecule type" value="Genomic_DNA"/>
</dbReference>
<dbReference type="Pfam" id="PF13590">
    <property type="entry name" value="DUF4136"/>
    <property type="match status" value="1"/>
</dbReference>
<keyword evidence="4" id="KW-1185">Reference proteome</keyword>
<gene>
    <name evidence="3" type="ORF">DBZ36_13800</name>
</gene>
<evidence type="ECO:0000313" key="4">
    <source>
        <dbReference type="Proteomes" id="UP000286482"/>
    </source>
</evidence>
<evidence type="ECO:0000256" key="1">
    <source>
        <dbReference type="SAM" id="SignalP"/>
    </source>
</evidence>
<name>A0A420EA12_9ALTE</name>
<feature type="chain" id="PRO_5019529206" evidence="1">
    <location>
        <begin position="18"/>
        <end position="186"/>
    </location>
</feature>
<feature type="domain" description="DUF4136" evidence="2">
    <location>
        <begin position="24"/>
        <end position="169"/>
    </location>
</feature>
<dbReference type="RefSeq" id="WP_120355534.1">
    <property type="nucleotide sequence ID" value="NZ_RAQO01000007.1"/>
</dbReference>
<dbReference type="OrthoDB" id="329837at2"/>
<evidence type="ECO:0000313" key="3">
    <source>
        <dbReference type="EMBL" id="RKF17510.1"/>
    </source>
</evidence>
<evidence type="ECO:0000259" key="2">
    <source>
        <dbReference type="Pfam" id="PF13590"/>
    </source>
</evidence>
<dbReference type="InterPro" id="IPR025411">
    <property type="entry name" value="DUF4136"/>
</dbReference>
<proteinExistence type="predicted"/>
<dbReference type="AlphaFoldDB" id="A0A420EA12"/>
<sequence>MRKIFLLALINLLVACASPQIDQLPDHDFTQYQSFAFVEQPDLESLDFQRLQRQVTKLLQLRGLQLQDQADAQLLVDAKLIQDFIMQGRGGGSRYRYNPYYDDLELVYEPPTHYVQQNYQYISISFVDTSLNQSIWSATNVARLYEKSKTPKRELYFEKQLVLLFESFPIPVETDEVEVETTKIQR</sequence>
<reference evidence="3 4" key="1">
    <citation type="submission" date="2018-09" db="EMBL/GenBank/DDBJ databases">
        <authorList>
            <person name="Wang Z."/>
        </authorList>
    </citation>
    <scope>NUCLEOTIDE SEQUENCE [LARGE SCALE GENOMIC DNA]</scope>
    <source>
        <strain evidence="3 4">ALS 81</strain>
    </source>
</reference>
<comment type="caution">
    <text evidence="3">The sequence shown here is derived from an EMBL/GenBank/DDBJ whole genome shotgun (WGS) entry which is preliminary data.</text>
</comment>
<dbReference type="Proteomes" id="UP000286482">
    <property type="component" value="Unassembled WGS sequence"/>
</dbReference>
<feature type="signal peptide" evidence="1">
    <location>
        <begin position="1"/>
        <end position="17"/>
    </location>
</feature>
<organism evidence="3 4">
    <name type="scientific">Alginatibacterium sediminis</name>
    <dbReference type="NCBI Taxonomy" id="2164068"/>
    <lineage>
        <taxon>Bacteria</taxon>
        <taxon>Pseudomonadati</taxon>
        <taxon>Pseudomonadota</taxon>
        <taxon>Gammaproteobacteria</taxon>
        <taxon>Alteromonadales</taxon>
        <taxon>Alteromonadaceae</taxon>
        <taxon>Alginatibacterium</taxon>
    </lineage>
</organism>
<accession>A0A420EA12</accession>
<protein>
    <submittedName>
        <fullName evidence="3">DUF4136 domain-containing protein</fullName>
    </submittedName>
</protein>
<keyword evidence="1" id="KW-0732">Signal</keyword>